<reference evidence="2" key="1">
    <citation type="submission" date="2022-12" db="EMBL/GenBank/DDBJ databases">
        <authorList>
            <person name="Petersen C."/>
        </authorList>
    </citation>
    <scope>NUCLEOTIDE SEQUENCE</scope>
    <source>
        <strain evidence="2">IBT 30728</strain>
    </source>
</reference>
<protein>
    <submittedName>
        <fullName evidence="2">Uncharacterized protein</fullName>
    </submittedName>
</protein>
<proteinExistence type="predicted"/>
<accession>A0A9W9XDH0</accession>
<sequence>MAMEPSETQILIFGGQQQKTGAIQRPTGCCAAGDHSLHEAENGRNWIASTLRNGDGGKTPHLSEARGP</sequence>
<feature type="region of interest" description="Disordered" evidence="1">
    <location>
        <begin position="48"/>
        <end position="68"/>
    </location>
</feature>
<dbReference type="EMBL" id="JAPWDQ010000004">
    <property type="protein sequence ID" value="KAJ5489274.1"/>
    <property type="molecule type" value="Genomic_DNA"/>
</dbReference>
<organism evidence="2 3">
    <name type="scientific">Penicillium diatomitis</name>
    <dbReference type="NCBI Taxonomy" id="2819901"/>
    <lineage>
        <taxon>Eukaryota</taxon>
        <taxon>Fungi</taxon>
        <taxon>Dikarya</taxon>
        <taxon>Ascomycota</taxon>
        <taxon>Pezizomycotina</taxon>
        <taxon>Eurotiomycetes</taxon>
        <taxon>Eurotiomycetidae</taxon>
        <taxon>Eurotiales</taxon>
        <taxon>Aspergillaceae</taxon>
        <taxon>Penicillium</taxon>
    </lineage>
</organism>
<comment type="caution">
    <text evidence="2">The sequence shown here is derived from an EMBL/GenBank/DDBJ whole genome shotgun (WGS) entry which is preliminary data.</text>
</comment>
<gene>
    <name evidence="2" type="ORF">N7539_004164</name>
</gene>
<dbReference type="Proteomes" id="UP001148312">
    <property type="component" value="Unassembled WGS sequence"/>
</dbReference>
<dbReference type="AlphaFoldDB" id="A0A9W9XDH0"/>
<reference evidence="2" key="2">
    <citation type="journal article" date="2023" name="IMA Fungus">
        <title>Comparative genomic study of the Penicillium genus elucidates a diverse pangenome and 15 lateral gene transfer events.</title>
        <authorList>
            <person name="Petersen C."/>
            <person name="Sorensen T."/>
            <person name="Nielsen M.R."/>
            <person name="Sondergaard T.E."/>
            <person name="Sorensen J.L."/>
            <person name="Fitzpatrick D.A."/>
            <person name="Frisvad J.C."/>
            <person name="Nielsen K.L."/>
        </authorList>
    </citation>
    <scope>NUCLEOTIDE SEQUENCE</scope>
    <source>
        <strain evidence="2">IBT 30728</strain>
    </source>
</reference>
<evidence type="ECO:0000313" key="2">
    <source>
        <dbReference type="EMBL" id="KAJ5489274.1"/>
    </source>
</evidence>
<evidence type="ECO:0000313" key="3">
    <source>
        <dbReference type="Proteomes" id="UP001148312"/>
    </source>
</evidence>
<dbReference type="GeneID" id="81624015"/>
<evidence type="ECO:0000256" key="1">
    <source>
        <dbReference type="SAM" id="MobiDB-lite"/>
    </source>
</evidence>
<dbReference type="RefSeq" id="XP_056791307.1">
    <property type="nucleotide sequence ID" value="XM_056933766.1"/>
</dbReference>
<keyword evidence="3" id="KW-1185">Reference proteome</keyword>
<name>A0A9W9XDH0_9EURO</name>